<keyword evidence="2" id="KW-1003">Cell membrane</keyword>
<evidence type="ECO:0000256" key="4">
    <source>
        <dbReference type="ARBA" id="ARBA00022519"/>
    </source>
</evidence>
<dbReference type="InterPro" id="IPR051621">
    <property type="entry name" value="T2SS_protein_J"/>
</dbReference>
<dbReference type="STRING" id="756272.Plabr_3187"/>
<dbReference type="AlphaFoldDB" id="F0SJH2"/>
<dbReference type="HOGENOM" id="CLU_833324_0_0_0"/>
<gene>
    <name evidence="9" type="ordered locus">Plabr_3187</name>
</gene>
<dbReference type="RefSeq" id="WP_013629505.1">
    <property type="nucleotide sequence ID" value="NC_015174.1"/>
</dbReference>
<sequence>MQIARRLRLPNNSPHGFTLVELLLATALTAVVMMAVYSSLDLYQRLMTAGRVDSERTQLKRALLEAMKRDIQSLVYYAPPETVGSSEATESADTEQAGMLSLLPADTSDESDTEEELMVQPGSGLYGDLTTLMLHVSRPPLAVQTVTADEMPATEVDLRSISWFLAVPNAPGLAGAVGNLASGGGMTMSRNSAVQGIARLQGASFALDYYDSQEATGLLAERAEILSDQVALLEFRYFDGIEWLESWDSDVMEGLPAAVEISIGFAPVTGNANSLGSQQASTVENQTGEITRCVIEMPLYAPQSTTDTTVVE</sequence>
<dbReference type="SUPFAM" id="SSF54523">
    <property type="entry name" value="Pili subunits"/>
    <property type="match status" value="1"/>
</dbReference>
<evidence type="ECO:0008006" key="11">
    <source>
        <dbReference type="Google" id="ProtNLM"/>
    </source>
</evidence>
<dbReference type="PANTHER" id="PTHR39583">
    <property type="entry name" value="TYPE II SECRETION SYSTEM PROTEIN J-RELATED"/>
    <property type="match status" value="1"/>
</dbReference>
<keyword evidence="3" id="KW-0488">Methylation</keyword>
<dbReference type="InterPro" id="IPR045584">
    <property type="entry name" value="Pilin-like"/>
</dbReference>
<evidence type="ECO:0000256" key="7">
    <source>
        <dbReference type="ARBA" id="ARBA00023136"/>
    </source>
</evidence>
<dbReference type="NCBIfam" id="TIGR02532">
    <property type="entry name" value="IV_pilin_GFxxxE"/>
    <property type="match status" value="1"/>
</dbReference>
<keyword evidence="10" id="KW-1185">Reference proteome</keyword>
<evidence type="ECO:0000313" key="10">
    <source>
        <dbReference type="Proteomes" id="UP000006860"/>
    </source>
</evidence>
<dbReference type="Pfam" id="PF07963">
    <property type="entry name" value="N_methyl"/>
    <property type="match status" value="1"/>
</dbReference>
<evidence type="ECO:0000256" key="6">
    <source>
        <dbReference type="ARBA" id="ARBA00022989"/>
    </source>
</evidence>
<dbReference type="PROSITE" id="PS00409">
    <property type="entry name" value="PROKAR_NTER_METHYL"/>
    <property type="match status" value="1"/>
</dbReference>
<dbReference type="EMBL" id="CP002546">
    <property type="protein sequence ID" value="ADY60784.1"/>
    <property type="molecule type" value="Genomic_DNA"/>
</dbReference>
<dbReference type="PANTHER" id="PTHR39583:SF2">
    <property type="entry name" value="TYPE II SECRETION SYSTEM PROTEIN J"/>
    <property type="match status" value="1"/>
</dbReference>
<keyword evidence="4" id="KW-0997">Cell inner membrane</keyword>
<dbReference type="KEGG" id="pbs:Plabr_3187"/>
<evidence type="ECO:0000256" key="1">
    <source>
        <dbReference type="ARBA" id="ARBA00004377"/>
    </source>
</evidence>
<accession>F0SJH2</accession>
<evidence type="ECO:0000256" key="5">
    <source>
        <dbReference type="ARBA" id="ARBA00022692"/>
    </source>
</evidence>
<dbReference type="GO" id="GO:0005886">
    <property type="term" value="C:plasma membrane"/>
    <property type="evidence" value="ECO:0007669"/>
    <property type="project" value="UniProtKB-SubCell"/>
</dbReference>
<dbReference type="OrthoDB" id="9812770at2"/>
<dbReference type="InterPro" id="IPR012902">
    <property type="entry name" value="N_methyl_site"/>
</dbReference>
<keyword evidence="7 8" id="KW-0472">Membrane</keyword>
<keyword evidence="5 8" id="KW-0812">Transmembrane</keyword>
<reference evidence="10" key="1">
    <citation type="submission" date="2011-02" db="EMBL/GenBank/DDBJ databases">
        <title>The complete genome of Planctomyces brasiliensis DSM 5305.</title>
        <authorList>
            <person name="Lucas S."/>
            <person name="Copeland A."/>
            <person name="Lapidus A."/>
            <person name="Bruce D."/>
            <person name="Goodwin L."/>
            <person name="Pitluck S."/>
            <person name="Kyrpides N."/>
            <person name="Mavromatis K."/>
            <person name="Pagani I."/>
            <person name="Ivanova N."/>
            <person name="Ovchinnikova G."/>
            <person name="Lu M."/>
            <person name="Detter J.C."/>
            <person name="Han C."/>
            <person name="Land M."/>
            <person name="Hauser L."/>
            <person name="Markowitz V."/>
            <person name="Cheng J.-F."/>
            <person name="Hugenholtz P."/>
            <person name="Woyke T."/>
            <person name="Wu D."/>
            <person name="Tindall B."/>
            <person name="Pomrenke H.G."/>
            <person name="Brambilla E."/>
            <person name="Klenk H.-P."/>
            <person name="Eisen J.A."/>
        </authorList>
    </citation>
    <scope>NUCLEOTIDE SEQUENCE [LARGE SCALE GENOMIC DNA]</scope>
    <source>
        <strain evidence="10">ATCC 49424 / DSM 5305 / JCM 21570 / NBRC 103401 / IFAM 1448</strain>
    </source>
</reference>
<organism evidence="9 10">
    <name type="scientific">Rubinisphaera brasiliensis (strain ATCC 49424 / DSM 5305 / JCM 21570 / IAM 15109 / NBRC 103401 / IFAM 1448)</name>
    <name type="common">Planctomyces brasiliensis</name>
    <dbReference type="NCBI Taxonomy" id="756272"/>
    <lineage>
        <taxon>Bacteria</taxon>
        <taxon>Pseudomonadati</taxon>
        <taxon>Planctomycetota</taxon>
        <taxon>Planctomycetia</taxon>
        <taxon>Planctomycetales</taxon>
        <taxon>Planctomycetaceae</taxon>
        <taxon>Rubinisphaera</taxon>
    </lineage>
</organism>
<keyword evidence="6 8" id="KW-1133">Transmembrane helix</keyword>
<dbReference type="eggNOG" id="COG4795">
    <property type="taxonomic scope" value="Bacteria"/>
</dbReference>
<dbReference type="Proteomes" id="UP000006860">
    <property type="component" value="Chromosome"/>
</dbReference>
<evidence type="ECO:0000256" key="2">
    <source>
        <dbReference type="ARBA" id="ARBA00022475"/>
    </source>
</evidence>
<protein>
    <recommendedName>
        <fullName evidence="11">Type II secretion system protein J</fullName>
    </recommendedName>
</protein>
<evidence type="ECO:0000256" key="8">
    <source>
        <dbReference type="SAM" id="Phobius"/>
    </source>
</evidence>
<comment type="subcellular location">
    <subcellularLocation>
        <location evidence="1">Cell inner membrane</location>
        <topology evidence="1">Single-pass membrane protein</topology>
    </subcellularLocation>
</comment>
<proteinExistence type="predicted"/>
<evidence type="ECO:0000256" key="3">
    <source>
        <dbReference type="ARBA" id="ARBA00022481"/>
    </source>
</evidence>
<feature type="transmembrane region" description="Helical" evidence="8">
    <location>
        <begin position="16"/>
        <end position="37"/>
    </location>
</feature>
<name>F0SJH2_RUBBR</name>
<evidence type="ECO:0000313" key="9">
    <source>
        <dbReference type="EMBL" id="ADY60784.1"/>
    </source>
</evidence>